<dbReference type="SUPFAM" id="SSF50978">
    <property type="entry name" value="WD40 repeat-like"/>
    <property type="match status" value="1"/>
</dbReference>
<reference evidence="10" key="2">
    <citation type="journal article" date="2019" name="Gigascience">
        <title>High-quality Schistosoma haematobium genome achieved by single-molecule and long-range sequencing.</title>
        <authorList>
            <person name="Stroehlein A.J."/>
            <person name="Korhonen P.K."/>
            <person name="Chong T.M."/>
            <person name="Lim Y.L."/>
            <person name="Chan K.G."/>
            <person name="Webster B."/>
            <person name="Rollinson D."/>
            <person name="Brindley P.J."/>
            <person name="Gasser R.B."/>
            <person name="Young N.D."/>
        </authorList>
    </citation>
    <scope>NUCLEOTIDE SEQUENCE</scope>
</reference>
<dbReference type="InterPro" id="IPR015943">
    <property type="entry name" value="WD40/YVTN_repeat-like_dom_sf"/>
</dbReference>
<reference evidence="10" key="4">
    <citation type="journal article" date="2022" name="PLoS Pathog.">
        <title>Chromosome-level genome of Schistosoma haematobium underpins genome-wide explorations of molecular variation.</title>
        <authorList>
            <person name="Stroehlein A.J."/>
            <person name="Korhonen P.K."/>
            <person name="Lee V.V."/>
            <person name="Ralph S.A."/>
            <person name="Mentink-Kane M."/>
            <person name="You H."/>
            <person name="McManus D.P."/>
            <person name="Tchuente L.T."/>
            <person name="Stothard J.R."/>
            <person name="Kaur P."/>
            <person name="Dudchenko O."/>
            <person name="Aiden E.L."/>
            <person name="Yang B."/>
            <person name="Yang H."/>
            <person name="Emery A.M."/>
            <person name="Webster B.L."/>
            <person name="Brindley P.J."/>
            <person name="Rollinson D."/>
            <person name="Chang B.C.H."/>
            <person name="Gasser R.B."/>
            <person name="Young N.D."/>
        </authorList>
    </citation>
    <scope>NUCLEOTIDE SEQUENCE</scope>
</reference>
<keyword evidence="4" id="KW-0053">Apoptosis</keyword>
<feature type="repeat" description="WD" evidence="9">
    <location>
        <begin position="198"/>
        <end position="211"/>
    </location>
</feature>
<dbReference type="STRING" id="6185.A0A094ZE59"/>
<dbReference type="GO" id="GO:0006915">
    <property type="term" value="P:apoptotic process"/>
    <property type="evidence" value="ECO:0007669"/>
    <property type="project" value="UniProtKB-KW"/>
</dbReference>
<evidence type="ECO:0000256" key="6">
    <source>
        <dbReference type="ARBA" id="ARBA00037430"/>
    </source>
</evidence>
<dbReference type="GeneID" id="24588003"/>
<evidence type="ECO:0000256" key="3">
    <source>
        <dbReference type="ARBA" id="ARBA00022574"/>
    </source>
</evidence>
<name>A0A094ZE59_SCHHA</name>
<evidence type="ECO:0000313" key="11">
    <source>
        <dbReference type="EMBL" id="KGB32037.1"/>
    </source>
</evidence>
<dbReference type="CTD" id="39997"/>
<dbReference type="KEGG" id="shx:MS3_00006204"/>
<dbReference type="EMBL" id="KL250490">
    <property type="protein sequence ID" value="KGB32037.1"/>
    <property type="molecule type" value="Genomic_DNA"/>
</dbReference>
<dbReference type="Pfam" id="PF00400">
    <property type="entry name" value="WD40"/>
    <property type="match status" value="1"/>
</dbReference>
<evidence type="ECO:0000256" key="8">
    <source>
        <dbReference type="ARBA" id="ARBA00041547"/>
    </source>
</evidence>
<dbReference type="GO" id="GO:0005737">
    <property type="term" value="C:cytoplasm"/>
    <property type="evidence" value="ECO:0007669"/>
    <property type="project" value="UniProtKB-SubCell"/>
</dbReference>
<evidence type="ECO:0000256" key="9">
    <source>
        <dbReference type="PROSITE-ProRule" id="PRU00221"/>
    </source>
</evidence>
<evidence type="ECO:0000256" key="1">
    <source>
        <dbReference type="ARBA" id="ARBA00004496"/>
    </source>
</evidence>
<dbReference type="RefSeq" id="XP_012791813.1">
    <property type="nucleotide sequence ID" value="XM_012936359.1"/>
</dbReference>
<evidence type="ECO:0000313" key="12">
    <source>
        <dbReference type="Proteomes" id="UP000471633"/>
    </source>
</evidence>
<sequence>MNRRCKPTDENHRKHFAQILSILISLYEIIADTNLKLLKLLHFHFYDLEHCPNTTVYVTLLPRLHAMDKPQVITHITKSVDFTLFDCKWIPVSAKFVVVGSKPRGTGAIQIYDVSAKDIQLVSESEKSSSFKCCTFGASMLPQRHLATGAFNGRLAIWDISSDGRLDNPIYGVQAHKEIINAIDGVGGLGVGEGAPEIATGSRDGVVKVWDPRQAKVPVATMEPVSSDGRENSVTENRRDCWTVAFGHAYNKHDRCLTAGYDNGDIKLFDLRAMKVRWETNIKNGVCCLQFDRKDISMNKLVATTLEGKIHVWDMRTQHPKKGFASLVEKNQGATIWQVSHLPQQRDIFMTAGGNGSLCLWQYHYPSKRQKIVKEAGPEGNGDIEVSQGVIGHLTQLQNVTLSTQPICSIDWCPDKLGLAVCVAFDQAIRILIVTKLNKL</sequence>
<dbReference type="Gene3D" id="2.130.10.10">
    <property type="entry name" value="YVTN repeat-like/Quinoprotein amine dehydrogenase"/>
    <property type="match status" value="1"/>
</dbReference>
<proteinExistence type="predicted"/>
<dbReference type="EMBL" id="AMPZ03000004">
    <property type="protein sequence ID" value="KAH9584700.1"/>
    <property type="molecule type" value="Genomic_DNA"/>
</dbReference>
<dbReference type="InterPro" id="IPR036322">
    <property type="entry name" value="WD40_repeat_dom_sf"/>
</dbReference>
<keyword evidence="12" id="KW-1185">Reference proteome</keyword>
<evidence type="ECO:0000313" key="10">
    <source>
        <dbReference type="EMBL" id="KAH9584700.1"/>
    </source>
</evidence>
<protein>
    <recommendedName>
        <fullName evidence="7">Dynein axonemal assembly factor 10</fullName>
    </recommendedName>
    <alternativeName>
        <fullName evidence="8">WD repeat-containing protein 92</fullName>
    </alternativeName>
</protein>
<dbReference type="Proteomes" id="UP000471633">
    <property type="component" value="Unassembled WGS sequence"/>
</dbReference>
<accession>A0A094ZE59</accession>
<keyword evidence="3 9" id="KW-0853">WD repeat</keyword>
<dbReference type="PROSITE" id="PS50082">
    <property type="entry name" value="WD_REPEATS_2"/>
    <property type="match status" value="1"/>
</dbReference>
<dbReference type="PANTHER" id="PTHR10971">
    <property type="entry name" value="MRNA EXPORT FACTOR AND BUB3"/>
    <property type="match status" value="1"/>
</dbReference>
<comment type="subcellular location">
    <subcellularLocation>
        <location evidence="1">Cytoplasm</location>
    </subcellularLocation>
</comment>
<evidence type="ECO:0000256" key="5">
    <source>
        <dbReference type="ARBA" id="ARBA00022737"/>
    </source>
</evidence>
<organism evidence="11">
    <name type="scientific">Schistosoma haematobium</name>
    <name type="common">Blood fluke</name>
    <dbReference type="NCBI Taxonomy" id="6185"/>
    <lineage>
        <taxon>Eukaryota</taxon>
        <taxon>Metazoa</taxon>
        <taxon>Spiralia</taxon>
        <taxon>Lophotrochozoa</taxon>
        <taxon>Platyhelminthes</taxon>
        <taxon>Trematoda</taxon>
        <taxon>Digenea</taxon>
        <taxon>Strigeidida</taxon>
        <taxon>Schistosomatoidea</taxon>
        <taxon>Schistosomatidae</taxon>
        <taxon>Schistosoma</taxon>
    </lineage>
</organism>
<evidence type="ECO:0000256" key="2">
    <source>
        <dbReference type="ARBA" id="ARBA00022490"/>
    </source>
</evidence>
<dbReference type="AlphaFoldDB" id="A0A094ZE59"/>
<dbReference type="SMART" id="SM00320">
    <property type="entry name" value="WD40"/>
    <property type="match status" value="6"/>
</dbReference>
<dbReference type="InterPro" id="IPR001680">
    <property type="entry name" value="WD40_rpt"/>
</dbReference>
<gene>
    <name evidence="10" type="primary">WDR92</name>
    <name evidence="10" type="ORF">MS3_00006204</name>
    <name evidence="11" type="ORF">MS3_00159</name>
</gene>
<evidence type="ECO:0000256" key="7">
    <source>
        <dbReference type="ARBA" id="ARBA00039643"/>
    </source>
</evidence>
<keyword evidence="2" id="KW-0963">Cytoplasm</keyword>
<reference evidence="10" key="3">
    <citation type="submission" date="2021-06" db="EMBL/GenBank/DDBJ databases">
        <title>Chromosome-level genome assembly for S. haematobium.</title>
        <authorList>
            <person name="Stroehlein A.J."/>
        </authorList>
    </citation>
    <scope>NUCLEOTIDE SEQUENCE</scope>
</reference>
<comment type="function">
    <text evidence="6">Key assembly factor specifically required for the stability of axonemal dynein heavy chains in cytoplasm.</text>
</comment>
<reference evidence="11" key="1">
    <citation type="journal article" date="2012" name="Nat. Genet.">
        <title>Whole-genome sequence of Schistosoma haematobium.</title>
        <authorList>
            <person name="Young N.D."/>
            <person name="Jex A.R."/>
            <person name="Li B."/>
            <person name="Liu S."/>
            <person name="Yang L."/>
            <person name="Xiong Z."/>
            <person name="Li Y."/>
            <person name="Cantacessi C."/>
            <person name="Hall R.S."/>
            <person name="Xu X."/>
            <person name="Chen F."/>
            <person name="Wu X."/>
            <person name="Zerlotini A."/>
            <person name="Oliveira G."/>
            <person name="Hofmann A."/>
            <person name="Zhang G."/>
            <person name="Fang X."/>
            <person name="Kang Y."/>
            <person name="Campbell B.E."/>
            <person name="Loukas A."/>
            <person name="Ranganathan S."/>
            <person name="Rollinson D."/>
            <person name="Rinaldi G."/>
            <person name="Brindley P.J."/>
            <person name="Yang H."/>
            <person name="Wang J."/>
            <person name="Wang J."/>
            <person name="Gasser R.B."/>
        </authorList>
    </citation>
    <scope>NUCLEOTIDE SEQUENCE [LARGE SCALE GENOMIC DNA]</scope>
</reference>
<evidence type="ECO:0000256" key="4">
    <source>
        <dbReference type="ARBA" id="ARBA00022703"/>
    </source>
</evidence>
<keyword evidence="5" id="KW-0677">Repeat</keyword>
<dbReference type="FunFam" id="2.130.10.10:FF:000258">
    <property type="entry name" value="WD repeat-containing protein 92"/>
    <property type="match status" value="1"/>
</dbReference>